<keyword evidence="10" id="KW-0472">Membrane</keyword>
<comment type="similarity">
    <text evidence="2">Belongs to the secreted frizzled-related protein (sFRP) family.</text>
</comment>
<evidence type="ECO:0000256" key="9">
    <source>
        <dbReference type="SAM" id="MobiDB-lite"/>
    </source>
</evidence>
<evidence type="ECO:0000256" key="4">
    <source>
        <dbReference type="ARBA" id="ARBA00022525"/>
    </source>
</evidence>
<evidence type="ECO:0000256" key="6">
    <source>
        <dbReference type="ARBA" id="ARBA00022782"/>
    </source>
</evidence>
<dbReference type="EMBL" id="CP111015">
    <property type="protein sequence ID" value="WAR02408.1"/>
    <property type="molecule type" value="Genomic_DNA"/>
</dbReference>
<dbReference type="Pfam" id="PF01392">
    <property type="entry name" value="Fz"/>
    <property type="match status" value="1"/>
</dbReference>
<evidence type="ECO:0000256" key="8">
    <source>
        <dbReference type="PROSITE-ProRule" id="PRU00090"/>
    </source>
</evidence>
<feature type="compositionally biased region" description="Low complexity" evidence="9">
    <location>
        <begin position="405"/>
        <end position="414"/>
    </location>
</feature>
<comment type="caution">
    <text evidence="8">Lacks conserved residue(s) required for the propagation of feature annotation.</text>
</comment>
<dbReference type="SMART" id="SM00063">
    <property type="entry name" value="FRI"/>
    <property type="match status" value="1"/>
</dbReference>
<feature type="compositionally biased region" description="Basic residues" evidence="9">
    <location>
        <begin position="347"/>
        <end position="373"/>
    </location>
</feature>
<dbReference type="InterPro" id="IPR018933">
    <property type="entry name" value="Netrin_module_non-TIMP"/>
</dbReference>
<keyword evidence="7 8" id="KW-1015">Disulfide bond</keyword>
<dbReference type="PANTHER" id="PTHR11309:SF96">
    <property type="entry name" value="SECRETED FRIZZLED-RELATED PROTEIN 3"/>
    <property type="match status" value="1"/>
</dbReference>
<evidence type="ECO:0000259" key="12">
    <source>
        <dbReference type="PROSITE" id="PS50189"/>
    </source>
</evidence>
<keyword evidence="6" id="KW-0221">Differentiation</keyword>
<feature type="disulfide bond" evidence="8">
    <location>
        <begin position="95"/>
        <end position="141"/>
    </location>
</feature>
<gene>
    <name evidence="13" type="ORF">MAR_008966</name>
</gene>
<feature type="disulfide bond" evidence="8">
    <location>
        <begin position="164"/>
        <end position="188"/>
    </location>
</feature>
<dbReference type="Pfam" id="PF01759">
    <property type="entry name" value="NTR"/>
    <property type="match status" value="1"/>
</dbReference>
<evidence type="ECO:0000313" key="13">
    <source>
        <dbReference type="EMBL" id="WAR02408.1"/>
    </source>
</evidence>
<protein>
    <submittedName>
        <fullName evidence="13">SFRP3-like protein</fullName>
    </submittedName>
</protein>
<comment type="subcellular location">
    <subcellularLocation>
        <location evidence="1">Secreted</location>
    </subcellularLocation>
</comment>
<dbReference type="InterPro" id="IPR001134">
    <property type="entry name" value="Netrin_domain"/>
</dbReference>
<dbReference type="Proteomes" id="UP001164746">
    <property type="component" value="Chromosome 4"/>
</dbReference>
<evidence type="ECO:0000256" key="1">
    <source>
        <dbReference type="ARBA" id="ARBA00004613"/>
    </source>
</evidence>
<dbReference type="SUPFAM" id="SSF63501">
    <property type="entry name" value="Frizzled cysteine-rich domain"/>
    <property type="match status" value="1"/>
</dbReference>
<dbReference type="SMART" id="SM00643">
    <property type="entry name" value="C345C"/>
    <property type="match status" value="1"/>
</dbReference>
<keyword evidence="10" id="KW-1133">Transmembrane helix</keyword>
<name>A0ABY7E0P5_MYAAR</name>
<organism evidence="13 14">
    <name type="scientific">Mya arenaria</name>
    <name type="common">Soft-shell clam</name>
    <dbReference type="NCBI Taxonomy" id="6604"/>
    <lineage>
        <taxon>Eukaryota</taxon>
        <taxon>Metazoa</taxon>
        <taxon>Spiralia</taxon>
        <taxon>Lophotrochozoa</taxon>
        <taxon>Mollusca</taxon>
        <taxon>Bivalvia</taxon>
        <taxon>Autobranchia</taxon>
        <taxon>Heteroconchia</taxon>
        <taxon>Euheterodonta</taxon>
        <taxon>Imparidentia</taxon>
        <taxon>Neoheterodontei</taxon>
        <taxon>Myida</taxon>
        <taxon>Myoidea</taxon>
        <taxon>Myidae</taxon>
        <taxon>Mya</taxon>
    </lineage>
</organism>
<proteinExistence type="inferred from homology"/>
<dbReference type="PROSITE" id="PS50038">
    <property type="entry name" value="FZ"/>
    <property type="match status" value="1"/>
</dbReference>
<dbReference type="InterPro" id="IPR020067">
    <property type="entry name" value="Frizzled_dom"/>
</dbReference>
<evidence type="ECO:0000256" key="2">
    <source>
        <dbReference type="ARBA" id="ARBA00010054"/>
    </source>
</evidence>
<sequence>MLRVMEFCEITRTVDHPSSIRCKSDSQMFIRYGIRDPNCRAHGRRCFKKNTSLTLIRRPTFLATILCLIHLVTFAVTTDAHRGLDMCEPIEISMCSSMPYNMTRMPNHLHHSTQENARLAIEPYGELIKENCSADLLFFLCAMFAPICTPMFQKEAIPPCRSVCESSRHGCEPVMNQYNISWPTDLNCDRLPEYDKGVCVSPEAIVSSMPEGETPNEKSKEKGKEQTECSCNTRIKPNKKVFKKGKYDYAIGALIKHITPLGANATLIRVTVNSILLRGKVHLQERRDINLLAGSSCVCPALRTGRQYLIVSREDVMMNRLLFTEDSLISRWKTKWGTKFMRWVKEKRGKNKKRPCKNKKSKKCRRRKRRCRHQPKDESKAVRCARPGKNNTPNRKNRKKKKENVNTVTNEARK</sequence>
<dbReference type="Gene3D" id="2.40.50.120">
    <property type="match status" value="1"/>
</dbReference>
<evidence type="ECO:0000256" key="10">
    <source>
        <dbReference type="SAM" id="Phobius"/>
    </source>
</evidence>
<keyword evidence="10" id="KW-0812">Transmembrane</keyword>
<feature type="disulfide bond" evidence="8">
    <location>
        <begin position="87"/>
        <end position="148"/>
    </location>
</feature>
<dbReference type="PROSITE" id="PS50189">
    <property type="entry name" value="NTR"/>
    <property type="match status" value="1"/>
</dbReference>
<keyword evidence="4" id="KW-0964">Secreted</keyword>
<dbReference type="Gene3D" id="1.10.2000.10">
    <property type="entry name" value="Frizzled cysteine-rich domain"/>
    <property type="match status" value="1"/>
</dbReference>
<reference evidence="13" key="1">
    <citation type="submission" date="2022-11" db="EMBL/GenBank/DDBJ databases">
        <title>Centuries of genome instability and evolution in soft-shell clam transmissible cancer (bioRxiv).</title>
        <authorList>
            <person name="Hart S.F.M."/>
            <person name="Yonemitsu M.A."/>
            <person name="Giersch R.M."/>
            <person name="Beal B.F."/>
            <person name="Arriagada G."/>
            <person name="Davis B.W."/>
            <person name="Ostrander E.A."/>
            <person name="Goff S.P."/>
            <person name="Metzger M.J."/>
        </authorList>
    </citation>
    <scope>NUCLEOTIDE SEQUENCE</scope>
    <source>
        <strain evidence="13">MELC-2E11</strain>
        <tissue evidence="13">Siphon/mantle</tissue>
    </source>
</reference>
<evidence type="ECO:0000259" key="11">
    <source>
        <dbReference type="PROSITE" id="PS50038"/>
    </source>
</evidence>
<dbReference type="PANTHER" id="PTHR11309">
    <property type="entry name" value="FRIZZLED"/>
    <property type="match status" value="1"/>
</dbReference>
<evidence type="ECO:0000256" key="3">
    <source>
        <dbReference type="ARBA" id="ARBA00022473"/>
    </source>
</evidence>
<evidence type="ECO:0000313" key="14">
    <source>
        <dbReference type="Proteomes" id="UP001164746"/>
    </source>
</evidence>
<dbReference type="InterPro" id="IPR036790">
    <property type="entry name" value="Frizzled_dom_sf"/>
</dbReference>
<keyword evidence="5" id="KW-0879">Wnt signaling pathway</keyword>
<accession>A0ABY7E0P5</accession>
<evidence type="ECO:0000256" key="7">
    <source>
        <dbReference type="ARBA" id="ARBA00023157"/>
    </source>
</evidence>
<keyword evidence="14" id="KW-1185">Reference proteome</keyword>
<feature type="region of interest" description="Disordered" evidence="9">
    <location>
        <begin position="347"/>
        <end position="414"/>
    </location>
</feature>
<dbReference type="SUPFAM" id="SSF50242">
    <property type="entry name" value="TIMP-like"/>
    <property type="match status" value="1"/>
</dbReference>
<dbReference type="InterPro" id="IPR008993">
    <property type="entry name" value="TIMP-like_OB-fold"/>
</dbReference>
<feature type="transmembrane region" description="Helical" evidence="10">
    <location>
        <begin position="55"/>
        <end position="76"/>
    </location>
</feature>
<feature type="domain" description="FZ" evidence="11">
    <location>
        <begin position="87"/>
        <end position="202"/>
    </location>
</feature>
<feature type="domain" description="NTR" evidence="12">
    <location>
        <begin position="229"/>
        <end position="364"/>
    </location>
</feature>
<keyword evidence="3" id="KW-0217">Developmental protein</keyword>
<evidence type="ECO:0000256" key="5">
    <source>
        <dbReference type="ARBA" id="ARBA00022687"/>
    </source>
</evidence>
<dbReference type="InterPro" id="IPR015526">
    <property type="entry name" value="Frizzled/SFRP"/>
</dbReference>